<comment type="caution">
    <text evidence="1">The sequence shown here is derived from an EMBL/GenBank/DDBJ whole genome shotgun (WGS) entry which is preliminary data.</text>
</comment>
<organism evidence="1 2">
    <name type="scientific">Colletotrichum phormii</name>
    <dbReference type="NCBI Taxonomy" id="359342"/>
    <lineage>
        <taxon>Eukaryota</taxon>
        <taxon>Fungi</taxon>
        <taxon>Dikarya</taxon>
        <taxon>Ascomycota</taxon>
        <taxon>Pezizomycotina</taxon>
        <taxon>Sordariomycetes</taxon>
        <taxon>Hypocreomycetidae</taxon>
        <taxon>Glomerellales</taxon>
        <taxon>Glomerellaceae</taxon>
        <taxon>Colletotrichum</taxon>
        <taxon>Colletotrichum acutatum species complex</taxon>
    </lineage>
</organism>
<sequence length="252" mass="27039">MVAAAVSCKSNQVRSTPACQARVYGFAGCTSGQESCTVPVLAYGCLHTQVSLNTGHPVKDAEQGHRLQSGTQIVSLRECVSKVSFPPYADADRQLLVDKVAMHPLDAEEQSSLMSVGSSQCCACGSLRLSGTSDDWKDGTNGWCLTQLDNLGSTSKPACLPSAISGSLTVCLRVARAQPAQPRGKNKIEVEADEDQTRPRAPFFSFMSLSVHHRVCFGKDQLRTLASLLCSRPWVIESGHSLSRTLLPAVWA</sequence>
<dbReference type="GeneID" id="85475618"/>
<dbReference type="EMBL" id="JAHMHQ010000014">
    <property type="protein sequence ID" value="KAK1634904.1"/>
    <property type="molecule type" value="Genomic_DNA"/>
</dbReference>
<evidence type="ECO:0000313" key="2">
    <source>
        <dbReference type="Proteomes" id="UP001243989"/>
    </source>
</evidence>
<dbReference type="Proteomes" id="UP001243989">
    <property type="component" value="Unassembled WGS sequence"/>
</dbReference>
<dbReference type="AlphaFoldDB" id="A0AAI9ZQE1"/>
<evidence type="ECO:0000313" key="1">
    <source>
        <dbReference type="EMBL" id="KAK1634904.1"/>
    </source>
</evidence>
<keyword evidence="2" id="KW-1185">Reference proteome</keyword>
<reference evidence="1" key="1">
    <citation type="submission" date="2021-06" db="EMBL/GenBank/DDBJ databases">
        <title>Comparative genomics, transcriptomics and evolutionary studies reveal genomic signatures of adaptation to plant cell wall in hemibiotrophic fungi.</title>
        <authorList>
            <consortium name="DOE Joint Genome Institute"/>
            <person name="Baroncelli R."/>
            <person name="Diaz J.F."/>
            <person name="Benocci T."/>
            <person name="Peng M."/>
            <person name="Battaglia E."/>
            <person name="Haridas S."/>
            <person name="Andreopoulos W."/>
            <person name="Labutti K."/>
            <person name="Pangilinan J."/>
            <person name="Floch G.L."/>
            <person name="Makela M.R."/>
            <person name="Henrissat B."/>
            <person name="Grigoriev I.V."/>
            <person name="Crouch J.A."/>
            <person name="De Vries R.P."/>
            <person name="Sukno S.A."/>
            <person name="Thon M.R."/>
        </authorList>
    </citation>
    <scope>NUCLEOTIDE SEQUENCE</scope>
    <source>
        <strain evidence="1">CBS 102054</strain>
    </source>
</reference>
<dbReference type="RefSeq" id="XP_060443511.1">
    <property type="nucleotide sequence ID" value="XM_060590756.1"/>
</dbReference>
<gene>
    <name evidence="1" type="ORF">BDP81DRAFT_432211</name>
</gene>
<proteinExistence type="predicted"/>
<protein>
    <submittedName>
        <fullName evidence="1">Uncharacterized protein</fullName>
    </submittedName>
</protein>
<name>A0AAI9ZQE1_9PEZI</name>
<accession>A0AAI9ZQE1</accession>